<keyword evidence="5" id="KW-0238">DNA-binding</keyword>
<evidence type="ECO:0000313" key="10">
    <source>
        <dbReference type="Proteomes" id="UP000515153"/>
    </source>
</evidence>
<dbReference type="KEGG" id="pgri:PgNI_04019"/>
<feature type="compositionally biased region" description="Polar residues" evidence="8">
    <location>
        <begin position="1"/>
        <end position="20"/>
    </location>
</feature>
<dbReference type="GO" id="GO:0043565">
    <property type="term" value="F:sequence-specific DNA binding"/>
    <property type="evidence" value="ECO:0007669"/>
    <property type="project" value="TreeGrafter"/>
</dbReference>
<dbReference type="Pfam" id="PF04082">
    <property type="entry name" value="Fungal_trans"/>
    <property type="match status" value="1"/>
</dbReference>
<feature type="region of interest" description="Disordered" evidence="8">
    <location>
        <begin position="1"/>
        <end position="103"/>
    </location>
</feature>
<feature type="region of interest" description="Disordered" evidence="8">
    <location>
        <begin position="271"/>
        <end position="311"/>
    </location>
</feature>
<dbReference type="GO" id="GO:0006351">
    <property type="term" value="P:DNA-templated transcription"/>
    <property type="evidence" value="ECO:0007669"/>
    <property type="project" value="InterPro"/>
</dbReference>
<evidence type="ECO:0000256" key="8">
    <source>
        <dbReference type="SAM" id="MobiDB-lite"/>
    </source>
</evidence>
<feature type="region of interest" description="Disordered" evidence="8">
    <location>
        <begin position="947"/>
        <end position="984"/>
    </location>
</feature>
<proteinExistence type="predicted"/>
<evidence type="ECO:0000256" key="5">
    <source>
        <dbReference type="ARBA" id="ARBA00023125"/>
    </source>
</evidence>
<gene>
    <name evidence="11" type="ORF">PgNI_04019</name>
</gene>
<name>A0A6P8B8A5_PYRGI</name>
<evidence type="ECO:0000256" key="2">
    <source>
        <dbReference type="ARBA" id="ARBA00022723"/>
    </source>
</evidence>
<dbReference type="GeneID" id="41958980"/>
<dbReference type="GO" id="GO:0045944">
    <property type="term" value="P:positive regulation of transcription by RNA polymerase II"/>
    <property type="evidence" value="ECO:0007669"/>
    <property type="project" value="TreeGrafter"/>
</dbReference>
<dbReference type="PROSITE" id="PS50048">
    <property type="entry name" value="ZN2_CY6_FUNGAL_2"/>
    <property type="match status" value="1"/>
</dbReference>
<dbReference type="PANTHER" id="PTHR47782:SF1">
    <property type="entry name" value="PYRIMIDINE PATHWAY REGULATORY PROTEIN 1"/>
    <property type="match status" value="1"/>
</dbReference>
<dbReference type="RefSeq" id="XP_030983368.1">
    <property type="nucleotide sequence ID" value="XM_031124071.1"/>
</dbReference>
<accession>A0A6P8B8A5</accession>
<feature type="compositionally biased region" description="Basic residues" evidence="8">
    <location>
        <begin position="46"/>
        <end position="56"/>
    </location>
</feature>
<organism evidence="10 11">
    <name type="scientific">Pyricularia grisea</name>
    <name type="common">Crabgrass-specific blast fungus</name>
    <name type="synonym">Magnaporthe grisea</name>
    <dbReference type="NCBI Taxonomy" id="148305"/>
    <lineage>
        <taxon>Eukaryota</taxon>
        <taxon>Fungi</taxon>
        <taxon>Dikarya</taxon>
        <taxon>Ascomycota</taxon>
        <taxon>Pezizomycotina</taxon>
        <taxon>Sordariomycetes</taxon>
        <taxon>Sordariomycetidae</taxon>
        <taxon>Magnaporthales</taxon>
        <taxon>Pyriculariaceae</taxon>
        <taxon>Pyricularia</taxon>
    </lineage>
</organism>
<evidence type="ECO:0000256" key="1">
    <source>
        <dbReference type="ARBA" id="ARBA00004123"/>
    </source>
</evidence>
<feature type="compositionally biased region" description="Low complexity" evidence="8">
    <location>
        <begin position="71"/>
        <end position="82"/>
    </location>
</feature>
<dbReference type="GO" id="GO:0000981">
    <property type="term" value="F:DNA-binding transcription factor activity, RNA polymerase II-specific"/>
    <property type="evidence" value="ECO:0007669"/>
    <property type="project" value="InterPro"/>
</dbReference>
<feature type="region of interest" description="Disordered" evidence="8">
    <location>
        <begin position="853"/>
        <end position="878"/>
    </location>
</feature>
<keyword evidence="6" id="KW-0804">Transcription</keyword>
<evidence type="ECO:0000256" key="6">
    <source>
        <dbReference type="ARBA" id="ARBA00023163"/>
    </source>
</evidence>
<keyword evidence="4" id="KW-0805">Transcription regulation</keyword>
<dbReference type="GO" id="GO:0008270">
    <property type="term" value="F:zinc ion binding"/>
    <property type="evidence" value="ECO:0007669"/>
    <property type="project" value="InterPro"/>
</dbReference>
<comment type="subcellular location">
    <subcellularLocation>
        <location evidence="1">Nucleus</location>
    </subcellularLocation>
</comment>
<dbReference type="InterPro" id="IPR001138">
    <property type="entry name" value="Zn2Cys6_DnaBD"/>
</dbReference>
<reference evidence="11" key="2">
    <citation type="submission" date="2019-10" db="EMBL/GenBank/DDBJ databases">
        <authorList>
            <consortium name="NCBI Genome Project"/>
        </authorList>
    </citation>
    <scope>NUCLEOTIDE SEQUENCE</scope>
    <source>
        <strain evidence="11">NI907</strain>
    </source>
</reference>
<dbReference type="Proteomes" id="UP000515153">
    <property type="component" value="Unplaced"/>
</dbReference>
<feature type="compositionally biased region" description="Polar residues" evidence="8">
    <location>
        <begin position="87"/>
        <end position="103"/>
    </location>
</feature>
<evidence type="ECO:0000313" key="11">
    <source>
        <dbReference type="RefSeq" id="XP_030983368.1"/>
    </source>
</evidence>
<dbReference type="Gene3D" id="4.10.240.10">
    <property type="entry name" value="Zn(2)-C6 fungal-type DNA-binding domain"/>
    <property type="match status" value="1"/>
</dbReference>
<dbReference type="InterPro" id="IPR036864">
    <property type="entry name" value="Zn2-C6_fun-type_DNA-bd_sf"/>
</dbReference>
<evidence type="ECO:0000256" key="4">
    <source>
        <dbReference type="ARBA" id="ARBA00023015"/>
    </source>
</evidence>
<dbReference type="SMART" id="SM00066">
    <property type="entry name" value="GAL4"/>
    <property type="match status" value="1"/>
</dbReference>
<dbReference type="AlphaFoldDB" id="A0A6P8B8A5"/>
<dbReference type="FunFam" id="4.10.240.10:FF:000006">
    <property type="entry name" value="Positive regulator of purine utilization"/>
    <property type="match status" value="1"/>
</dbReference>
<dbReference type="PANTHER" id="PTHR47782">
    <property type="entry name" value="ZN(II)2CYS6 TRANSCRIPTION FACTOR (EUROFUNG)-RELATED"/>
    <property type="match status" value="1"/>
</dbReference>
<sequence>MLSSLSTRGRTETMSTSPRSQPQQPPYYKQEQHHHYQDPHQPPSPQHHHRAKRARRSSPGPETQNTPPPSASASASVPSPVSEDVQGGSSSIDGSVTTIPGQSSNFRNVSACSRCRARKNRCDQRLPNCTGCEKAGVDCIGYDPITKREVPRSYIFFLENRVMSLETLLESKGIPFPKADKLTMFSRAADRPTPSTQPPNQSTQIDPSTVNQAHRRGGPCCHAGCQDHHHVRGPASPSTAEPSASKHRFTGAIFATNRSDAEQLAQYHRREFPDRGEGANPSKSVVKREQEGGGSMRDSFFGLHTKSPRHPVRQAEFPGKEVGHRLVELYFQHANPQIPILHRVEFMDIFHQAYTAEGPVRDRELCLLHMVFAIGSAQSLGDSYDSDDGEKQYQPEEYYASAKEHFQTCSRITGIRAGNDTERHLTALEYLQIHLLKASFALLRPVSPGLWYITGEAMRLAVDLGLHFEQGNEPQFRLDNARRQTDREADRDRGAREYMRDRRRRLWWCAYSLDRLISICVGRPLGVSDQVITTEFPSLADDRFITPQGIMVPPSGQPAGPSYKFVAQHYFRLRLLQSEIVQALQIQQAQAACQQRMDTKMASPFPAQFASFRDWRRDIEKRLTEWRDSAPTKEQTGVDFSTEFLEVNYWQVIIFLLRQSLPVPNDFRKEYQIFKEFNSPSIHNVELREDQEAVYVKVAEAGAKILKLYNRLNQRGVVNYTYLATHYVYMSGIYYLYAIWHSAQVRSNTLLDEVNDTIARGHTVFTALIPKCPPAERCRDAFDRMAKATVKRAMMQGGFASAPGRQAEVERQHRFRPGATSPARSPHAPKSEESWSTRIHSPTHLRRIGEASSNIPYSRSHHHEGSYNTTLPSPPGHAMRLPQPRSMQEDGLIKLENEAFGTHIQQPSSRFHGSLESTIRPHDSSQGAGEDVKAVATAADAMVSTFFSQQQARRHSASSPTGAPTLPPPPMHPSTPHSGLPNGMEVLMATPQMQLQPQHQNHHHQLPPTPNSYQPGIINFEEPQGMDFMQSLMAVAPPGSDPFMDLQMNFGFAAGWGGQYQDFSDGSQVDLLGGFWADRQQGGFAGGGGL</sequence>
<feature type="domain" description="Zn(2)-C6 fungal-type" evidence="9">
    <location>
        <begin position="111"/>
        <end position="139"/>
    </location>
</feature>
<dbReference type="GO" id="GO:0005634">
    <property type="term" value="C:nucleus"/>
    <property type="evidence" value="ECO:0007669"/>
    <property type="project" value="UniProtKB-SubCell"/>
</dbReference>
<feature type="region of interest" description="Disordered" evidence="8">
    <location>
        <begin position="800"/>
        <end position="839"/>
    </location>
</feature>
<keyword evidence="10" id="KW-1185">Reference proteome</keyword>
<keyword evidence="2" id="KW-0479">Metal-binding</keyword>
<evidence type="ECO:0000256" key="7">
    <source>
        <dbReference type="ARBA" id="ARBA00023242"/>
    </source>
</evidence>
<dbReference type="CDD" id="cd12148">
    <property type="entry name" value="fungal_TF_MHR"/>
    <property type="match status" value="1"/>
</dbReference>
<dbReference type="SMART" id="SM00906">
    <property type="entry name" value="Fungal_trans"/>
    <property type="match status" value="1"/>
</dbReference>
<feature type="region of interest" description="Disordered" evidence="8">
    <location>
        <begin position="189"/>
        <end position="215"/>
    </location>
</feature>
<dbReference type="InterPro" id="IPR052202">
    <property type="entry name" value="Yeast_MetPath_Reg"/>
</dbReference>
<feature type="compositionally biased region" description="Low complexity" evidence="8">
    <location>
        <begin position="192"/>
        <end position="204"/>
    </location>
</feature>
<reference evidence="11" key="1">
    <citation type="journal article" date="2019" name="Mol. Biol. Evol.">
        <title>Blast fungal genomes show frequent chromosomal changes, gene gains and losses, and effector gene turnover.</title>
        <authorList>
            <person name="Gomez Luciano L.B."/>
            <person name="Jason Tsai I."/>
            <person name="Chuma I."/>
            <person name="Tosa Y."/>
            <person name="Chen Y.H."/>
            <person name="Li J.Y."/>
            <person name="Li M.Y."/>
            <person name="Jade Lu M.Y."/>
            <person name="Nakayashiki H."/>
            <person name="Li W.H."/>
        </authorList>
    </citation>
    <scope>NUCLEOTIDE SEQUENCE</scope>
    <source>
        <strain evidence="11">NI907</strain>
    </source>
</reference>
<dbReference type="PROSITE" id="PS00463">
    <property type="entry name" value="ZN2_CY6_FUNGAL_1"/>
    <property type="match status" value="1"/>
</dbReference>
<keyword evidence="7" id="KW-0539">Nucleus</keyword>
<dbReference type="CDD" id="cd14723">
    <property type="entry name" value="ZIP_Ppr1"/>
    <property type="match status" value="1"/>
</dbReference>
<evidence type="ECO:0000259" key="9">
    <source>
        <dbReference type="PROSITE" id="PS50048"/>
    </source>
</evidence>
<reference evidence="11" key="3">
    <citation type="submission" date="2025-08" db="UniProtKB">
        <authorList>
            <consortium name="RefSeq"/>
        </authorList>
    </citation>
    <scope>IDENTIFICATION</scope>
    <source>
        <strain evidence="11">NI907</strain>
    </source>
</reference>
<dbReference type="Pfam" id="PF00172">
    <property type="entry name" value="Zn_clus"/>
    <property type="match status" value="1"/>
</dbReference>
<dbReference type="SUPFAM" id="SSF57701">
    <property type="entry name" value="Zn2/Cys6 DNA-binding domain"/>
    <property type="match status" value="1"/>
</dbReference>
<keyword evidence="3" id="KW-0862">Zinc</keyword>
<evidence type="ECO:0000256" key="3">
    <source>
        <dbReference type="ARBA" id="ARBA00022833"/>
    </source>
</evidence>
<dbReference type="InterPro" id="IPR007219">
    <property type="entry name" value="XnlR_reg_dom"/>
</dbReference>
<protein>
    <recommendedName>
        <fullName evidence="9">Zn(2)-C6 fungal-type domain-containing protein</fullName>
    </recommendedName>
</protein>
<dbReference type="CDD" id="cd00067">
    <property type="entry name" value="GAL4"/>
    <property type="match status" value="1"/>
</dbReference>